<dbReference type="Proteomes" id="UP001179647">
    <property type="component" value="Chromosome"/>
</dbReference>
<dbReference type="RefSeq" id="WP_275468281.1">
    <property type="nucleotide sequence ID" value="NZ_CP110232.1"/>
</dbReference>
<evidence type="ECO:0000313" key="1">
    <source>
        <dbReference type="EMBL" id="WEG72478.1"/>
    </source>
</evidence>
<keyword evidence="2" id="KW-1185">Reference proteome</keyword>
<accession>A0AAF0I4L1</accession>
<gene>
    <name evidence="1" type="ORF">OL234_05685</name>
</gene>
<protein>
    <submittedName>
        <fullName evidence="1">Uncharacterized protein</fullName>
    </submittedName>
</protein>
<reference evidence="1" key="1">
    <citation type="submission" date="2022-10" db="EMBL/GenBank/DDBJ databases">
        <title>Vagococcus sp. isolated from poultry meat.</title>
        <authorList>
            <person name="Johansson P."/>
            <person name="Bjorkroth J."/>
        </authorList>
    </citation>
    <scope>NUCLEOTIDE SEQUENCE</scope>
    <source>
        <strain evidence="1">STAA11</strain>
    </source>
</reference>
<dbReference type="AlphaFoldDB" id="A0AAF0I4L1"/>
<sequence>MTQLFFIMLCFIFLILLSRYSIVEKQVRIDLYLTIPQDKKELNPHPDMRDILIQKLMIKEYQRDKKDFLLFKKCDVEIGYNNNGHFQHLASTCFNQDGYLEGIQLSQIPRRTDYLYLLVTLGNKELGYITNSKNYPYTYKIRIPIKSKTIKIKQVFLTSFSLHYNKQVALAQRAALRALNYYVEVVEDQKNCIEMAQKLLNDQREIRFSPINIVFEKGFEKNQGNGFYRKGYKQAQNPNIVIRDKDNFTNTYLKGNIVHEWAHWTMYQAIGHHKMATGSYESHDSYNSDFGVSYKEGWAQFQTMRYLYQYGLSKKNITWVQTQKTEDGIPLLGLSTNNTVRGVLLDLYGVKNDTTLFEITSPFMSGLINLKKQDQLAEGLLYLAMVDSQASDLSELLVFIKKMYIKTPEQQKKFVNLLKINGLNEDGTFNDSKTDH</sequence>
<evidence type="ECO:0000313" key="2">
    <source>
        <dbReference type="Proteomes" id="UP001179647"/>
    </source>
</evidence>
<name>A0AAF0I4L1_9ENTE</name>
<organism evidence="1 2">
    <name type="scientific">Vagococcus intermedius</name>
    <dbReference type="NCBI Taxonomy" id="2991418"/>
    <lineage>
        <taxon>Bacteria</taxon>
        <taxon>Bacillati</taxon>
        <taxon>Bacillota</taxon>
        <taxon>Bacilli</taxon>
        <taxon>Lactobacillales</taxon>
        <taxon>Enterococcaceae</taxon>
        <taxon>Vagococcus</taxon>
    </lineage>
</organism>
<dbReference type="EMBL" id="CP110232">
    <property type="protein sequence ID" value="WEG72478.1"/>
    <property type="molecule type" value="Genomic_DNA"/>
</dbReference>
<dbReference type="KEGG" id="vie:OL234_05685"/>
<proteinExistence type="predicted"/>